<accession>A0A942UWN5</accession>
<name>A0A942UWN5_9BACI</name>
<comment type="caution">
    <text evidence="1">The sequence shown here is derived from an EMBL/GenBank/DDBJ whole genome shotgun (WGS) entry which is preliminary data.</text>
</comment>
<proteinExistence type="predicted"/>
<dbReference type="EMBL" id="JAGYPN010000003">
    <property type="protein sequence ID" value="MBS4224199.1"/>
    <property type="molecule type" value="Genomic_DNA"/>
</dbReference>
<evidence type="ECO:0000313" key="2">
    <source>
        <dbReference type="Proteomes" id="UP000676456"/>
    </source>
</evidence>
<sequence length="58" mass="6650">MNMQTLSFAEGEENIICRYSLEAFEGNSKPRKHYQEIGQFMRPITPDVWVTGNSLLNG</sequence>
<dbReference type="RefSeq" id="WP_213099232.1">
    <property type="nucleotide sequence ID" value="NZ_JAGYPN010000003.1"/>
</dbReference>
<reference evidence="1 2" key="1">
    <citation type="submission" date="2021-05" db="EMBL/GenBank/DDBJ databases">
        <title>Novel Bacillus species.</title>
        <authorList>
            <person name="Liu G."/>
        </authorList>
    </citation>
    <scope>NUCLEOTIDE SEQUENCE [LARGE SCALE GENOMIC DNA]</scope>
    <source>
        <strain evidence="1 2">FJAT-49682</strain>
    </source>
</reference>
<protein>
    <submittedName>
        <fullName evidence="1">Uncharacterized protein</fullName>
    </submittedName>
</protein>
<dbReference type="Proteomes" id="UP000676456">
    <property type="component" value="Unassembled WGS sequence"/>
</dbReference>
<gene>
    <name evidence="1" type="ORF">KHA91_15875</name>
</gene>
<organism evidence="1 2">
    <name type="scientific">Lederbergia citrea</name>
    <dbReference type="NCBI Taxonomy" id="2833581"/>
    <lineage>
        <taxon>Bacteria</taxon>
        <taxon>Bacillati</taxon>
        <taxon>Bacillota</taxon>
        <taxon>Bacilli</taxon>
        <taxon>Bacillales</taxon>
        <taxon>Bacillaceae</taxon>
        <taxon>Lederbergia</taxon>
    </lineage>
</organism>
<dbReference type="AlphaFoldDB" id="A0A942UWN5"/>
<keyword evidence="2" id="KW-1185">Reference proteome</keyword>
<evidence type="ECO:0000313" key="1">
    <source>
        <dbReference type="EMBL" id="MBS4224199.1"/>
    </source>
</evidence>